<dbReference type="Proteomes" id="UP000438429">
    <property type="component" value="Unassembled WGS sequence"/>
</dbReference>
<sequence>MYSYEPDVNTAAPDDVETRRPSFYSQEQKRRSHNIPVVSRQSTDGTTCESVNNQSELSAQPRDNEFVVSSSRDEWISFWRLNIVAPNVHEKEFQLGRSQKTGLLLEQSQTSPFITLMSGQCAPLQRDGGTHLLQDSDQGTRQQRLAEQVQTLLTYLITVDFI</sequence>
<comment type="caution">
    <text evidence="2">The sequence shown here is derived from an EMBL/GenBank/DDBJ whole genome shotgun (WGS) entry which is preliminary data.</text>
</comment>
<accession>A0A6A4RU18</accession>
<name>A0A6A4RU18_SCOMX</name>
<evidence type="ECO:0000313" key="3">
    <source>
        <dbReference type="Proteomes" id="UP000438429"/>
    </source>
</evidence>
<protein>
    <submittedName>
        <fullName evidence="2">Uncharacterized protein</fullName>
    </submittedName>
</protein>
<gene>
    <name evidence="2" type="ORF">F2P81_025053</name>
</gene>
<evidence type="ECO:0000313" key="2">
    <source>
        <dbReference type="EMBL" id="KAF0022661.1"/>
    </source>
</evidence>
<dbReference type="AlphaFoldDB" id="A0A6A4RU18"/>
<organism evidence="2 3">
    <name type="scientific">Scophthalmus maximus</name>
    <name type="common">Turbot</name>
    <name type="synonym">Psetta maxima</name>
    <dbReference type="NCBI Taxonomy" id="52904"/>
    <lineage>
        <taxon>Eukaryota</taxon>
        <taxon>Metazoa</taxon>
        <taxon>Chordata</taxon>
        <taxon>Craniata</taxon>
        <taxon>Vertebrata</taxon>
        <taxon>Euteleostomi</taxon>
        <taxon>Actinopterygii</taxon>
        <taxon>Neopterygii</taxon>
        <taxon>Teleostei</taxon>
        <taxon>Neoteleostei</taxon>
        <taxon>Acanthomorphata</taxon>
        <taxon>Carangaria</taxon>
        <taxon>Pleuronectiformes</taxon>
        <taxon>Pleuronectoidei</taxon>
        <taxon>Scophthalmidae</taxon>
        <taxon>Scophthalmus</taxon>
    </lineage>
</organism>
<reference evidence="2 3" key="1">
    <citation type="submission" date="2019-06" db="EMBL/GenBank/DDBJ databases">
        <title>Draft genomes of female and male turbot (Scophthalmus maximus).</title>
        <authorList>
            <person name="Xu H."/>
            <person name="Xu X.-W."/>
            <person name="Shao C."/>
            <person name="Chen S."/>
        </authorList>
    </citation>
    <scope>NUCLEOTIDE SEQUENCE [LARGE SCALE GENOMIC DNA]</scope>
    <source>
        <strain evidence="2">Ysfricsl-2016a</strain>
        <tissue evidence="2">Blood</tissue>
    </source>
</reference>
<dbReference type="EMBL" id="VEVO01000024">
    <property type="protein sequence ID" value="KAF0022661.1"/>
    <property type="molecule type" value="Genomic_DNA"/>
</dbReference>
<feature type="compositionally biased region" description="Polar residues" evidence="1">
    <location>
        <begin position="39"/>
        <end position="58"/>
    </location>
</feature>
<proteinExistence type="predicted"/>
<feature type="region of interest" description="Disordered" evidence="1">
    <location>
        <begin position="1"/>
        <end position="62"/>
    </location>
</feature>
<evidence type="ECO:0000256" key="1">
    <source>
        <dbReference type="SAM" id="MobiDB-lite"/>
    </source>
</evidence>